<dbReference type="RefSeq" id="WP_267535679.1">
    <property type="nucleotide sequence ID" value="NZ_JAPNKA010000001.1"/>
</dbReference>
<evidence type="ECO:0000259" key="1">
    <source>
        <dbReference type="PROSITE" id="PS50848"/>
    </source>
</evidence>
<dbReference type="Proteomes" id="UP001207654">
    <property type="component" value="Unassembled WGS sequence"/>
</dbReference>
<dbReference type="PANTHER" id="PTHR19308:SF56">
    <property type="entry name" value="START DOMAIN-CONTAINING PROTEIN"/>
    <property type="match status" value="1"/>
</dbReference>
<proteinExistence type="predicted"/>
<dbReference type="InterPro" id="IPR023393">
    <property type="entry name" value="START-like_dom_sf"/>
</dbReference>
<dbReference type="Pfam" id="PF01852">
    <property type="entry name" value="START"/>
    <property type="match status" value="1"/>
</dbReference>
<protein>
    <submittedName>
        <fullName evidence="2">START domain-containing protein</fullName>
    </submittedName>
</protein>
<evidence type="ECO:0000313" key="2">
    <source>
        <dbReference type="EMBL" id="MCY1076817.1"/>
    </source>
</evidence>
<gene>
    <name evidence="2" type="ORF">OV287_20250</name>
</gene>
<dbReference type="PANTHER" id="PTHR19308">
    <property type="entry name" value="PHOSPHATIDYLCHOLINE TRANSFER PROTEIN"/>
    <property type="match status" value="1"/>
</dbReference>
<dbReference type="InterPro" id="IPR002913">
    <property type="entry name" value="START_lipid-bd_dom"/>
</dbReference>
<comment type="caution">
    <text evidence="2">The sequence shown here is derived from an EMBL/GenBank/DDBJ whole genome shotgun (WGS) entry which is preliminary data.</text>
</comment>
<dbReference type="InterPro" id="IPR051213">
    <property type="entry name" value="START_lipid_transfer"/>
</dbReference>
<dbReference type="Gene3D" id="3.30.530.20">
    <property type="match status" value="1"/>
</dbReference>
<accession>A0ABT4A5A4</accession>
<name>A0ABT4A5A4_9BACT</name>
<keyword evidence="3" id="KW-1185">Reference proteome</keyword>
<dbReference type="PROSITE" id="PS50848">
    <property type="entry name" value="START"/>
    <property type="match status" value="1"/>
</dbReference>
<sequence length="205" mass="22809">MSLLPTLSLLVLLTGAAEPAWQQVARDDGISVLARTPEGGSVSEVKATALVDAPPHDVWRVIRDYTNYTKTMPYTEESRVLASEQEGKITLFYCLVNAPLVDKRDFIIRIRDESDWKEGKGFLKTAWTAATEGAPPEKAGVVRVKLNTGYWLLEPREEGKKTFVTYYLYTDPGGSVPKWIADRANKTSVPDVLRAVRKHSTAAKK</sequence>
<evidence type="ECO:0000313" key="3">
    <source>
        <dbReference type="Proteomes" id="UP001207654"/>
    </source>
</evidence>
<organism evidence="2 3">
    <name type="scientific">Archangium lansingense</name>
    <dbReference type="NCBI Taxonomy" id="2995310"/>
    <lineage>
        <taxon>Bacteria</taxon>
        <taxon>Pseudomonadati</taxon>
        <taxon>Myxococcota</taxon>
        <taxon>Myxococcia</taxon>
        <taxon>Myxococcales</taxon>
        <taxon>Cystobacterineae</taxon>
        <taxon>Archangiaceae</taxon>
        <taxon>Archangium</taxon>
    </lineage>
</organism>
<feature type="domain" description="START" evidence="1">
    <location>
        <begin position="10"/>
        <end position="205"/>
    </location>
</feature>
<reference evidence="2 3" key="1">
    <citation type="submission" date="2022-11" db="EMBL/GenBank/DDBJ databases">
        <title>Minimal conservation of predation-associated metabolite biosynthetic gene clusters underscores biosynthetic potential of Myxococcota including descriptions for ten novel species: Archangium lansinium sp. nov., Myxococcus landrumus sp. nov., Nannocystis bai.</title>
        <authorList>
            <person name="Ahearne A."/>
            <person name="Stevens C."/>
            <person name="Phillips K."/>
        </authorList>
    </citation>
    <scope>NUCLEOTIDE SEQUENCE [LARGE SCALE GENOMIC DNA]</scope>
    <source>
        <strain evidence="2 3">MIWBW</strain>
    </source>
</reference>
<dbReference type="SUPFAM" id="SSF55961">
    <property type="entry name" value="Bet v1-like"/>
    <property type="match status" value="1"/>
</dbReference>
<dbReference type="EMBL" id="JAPNKA010000001">
    <property type="protein sequence ID" value="MCY1076817.1"/>
    <property type="molecule type" value="Genomic_DNA"/>
</dbReference>